<dbReference type="PANTHER" id="PTHR48075:SF5">
    <property type="entry name" value="3-HYDROXYBUTYRYL-COA DEHYDROGENASE"/>
    <property type="match status" value="1"/>
</dbReference>
<keyword evidence="4" id="KW-0520">NAD</keyword>
<feature type="binding site" evidence="4">
    <location>
        <position position="36"/>
    </location>
    <ligand>
        <name>NAD(+)</name>
        <dbReference type="ChEBI" id="CHEBI:57540"/>
    </ligand>
</feature>
<dbReference type="InterPro" id="IPR022694">
    <property type="entry name" value="3-OHacyl-CoA_DH"/>
</dbReference>
<dbReference type="InterPro" id="IPR006176">
    <property type="entry name" value="3-OHacyl-CoA_DH_NAD-bd"/>
</dbReference>
<dbReference type="GO" id="GO:0070403">
    <property type="term" value="F:NAD+ binding"/>
    <property type="evidence" value="ECO:0007669"/>
    <property type="project" value="InterPro"/>
</dbReference>
<keyword evidence="8" id="KW-1185">Reference proteome</keyword>
<dbReference type="SUPFAM" id="SSF51735">
    <property type="entry name" value="NAD(P)-binding Rossmann-fold domains"/>
    <property type="match status" value="1"/>
</dbReference>
<feature type="binding site" evidence="4">
    <location>
        <position position="108"/>
    </location>
    <ligand>
        <name>NAD(+)</name>
        <dbReference type="ChEBI" id="CHEBI:57540"/>
    </ligand>
</feature>
<feature type="binding site" evidence="4">
    <location>
        <position position="135"/>
    </location>
    <ligand>
        <name>NAD(+)</name>
        <dbReference type="ChEBI" id="CHEBI:57540"/>
    </ligand>
</feature>
<feature type="binding site" evidence="4">
    <location>
        <begin position="11"/>
        <end position="16"/>
    </location>
    <ligand>
        <name>NAD(+)</name>
        <dbReference type="ChEBI" id="CHEBI:57540"/>
    </ligand>
</feature>
<feature type="binding site" evidence="4">
    <location>
        <position position="305"/>
    </location>
    <ligand>
        <name>NAD(+)</name>
        <dbReference type="ChEBI" id="CHEBI:57540"/>
    </ligand>
</feature>
<feature type="binding site" evidence="4">
    <location>
        <position position="175"/>
    </location>
    <ligand>
        <name>NAD(+)</name>
        <dbReference type="ChEBI" id="CHEBI:57540"/>
    </ligand>
</feature>
<evidence type="ECO:0000256" key="4">
    <source>
        <dbReference type="PIRSR" id="PIRSR000105-2"/>
    </source>
</evidence>
<evidence type="ECO:0000256" key="3">
    <source>
        <dbReference type="PIRSR" id="PIRSR000105-1"/>
    </source>
</evidence>
<reference evidence="7" key="1">
    <citation type="submission" date="2022-08" db="EMBL/GenBank/DDBJ databases">
        <title>A Global Phylogenomic Analysis of the Shiitake Genus Lentinula.</title>
        <authorList>
            <consortium name="DOE Joint Genome Institute"/>
            <person name="Sierra-Patev S."/>
            <person name="Min B."/>
            <person name="Naranjo-Ortiz M."/>
            <person name="Looney B."/>
            <person name="Konkel Z."/>
            <person name="Slot J.C."/>
            <person name="Sakamoto Y."/>
            <person name="Steenwyk J.L."/>
            <person name="Rokas A."/>
            <person name="Carro J."/>
            <person name="Camarero S."/>
            <person name="Ferreira P."/>
            <person name="Molpeceres G."/>
            <person name="Ruiz-Duenas F.J."/>
            <person name="Serrano A."/>
            <person name="Henrissat B."/>
            <person name="Drula E."/>
            <person name="Hughes K.W."/>
            <person name="Mata J.L."/>
            <person name="Ishikawa N.K."/>
            <person name="Vargas-Isla R."/>
            <person name="Ushijima S."/>
            <person name="Smith C.A."/>
            <person name="Ahrendt S."/>
            <person name="Andreopoulos W."/>
            <person name="He G."/>
            <person name="Labutti K."/>
            <person name="Lipzen A."/>
            <person name="Ng V."/>
            <person name="Riley R."/>
            <person name="Sandor L."/>
            <person name="Barry K."/>
            <person name="Martinez A.T."/>
            <person name="Xiao Y."/>
            <person name="Gibbons J.G."/>
            <person name="Terashima K."/>
            <person name="Grigoriev I.V."/>
            <person name="Hibbett D.S."/>
        </authorList>
    </citation>
    <scope>NUCLEOTIDE SEQUENCE</scope>
    <source>
        <strain evidence="7">JLM2183</strain>
    </source>
</reference>
<organism evidence="7 8">
    <name type="scientific">Lentinula aciculospora</name>
    <dbReference type="NCBI Taxonomy" id="153920"/>
    <lineage>
        <taxon>Eukaryota</taxon>
        <taxon>Fungi</taxon>
        <taxon>Dikarya</taxon>
        <taxon>Basidiomycota</taxon>
        <taxon>Agaricomycotina</taxon>
        <taxon>Agaricomycetes</taxon>
        <taxon>Agaricomycetidae</taxon>
        <taxon>Agaricales</taxon>
        <taxon>Marasmiineae</taxon>
        <taxon>Omphalotaceae</taxon>
        <taxon>Lentinula</taxon>
    </lineage>
</organism>
<dbReference type="PIRSF" id="PIRSF000105">
    <property type="entry name" value="HCDH"/>
    <property type="match status" value="1"/>
</dbReference>
<evidence type="ECO:0000313" key="8">
    <source>
        <dbReference type="Proteomes" id="UP001150266"/>
    </source>
</evidence>
<protein>
    <recommendedName>
        <fullName evidence="9">3-hydroxybutyryl-CoA dehydrogenase</fullName>
    </recommendedName>
</protein>
<feature type="domain" description="3-hydroxyacyl-CoA dehydrogenase NAD binding" evidence="6">
    <location>
        <begin position="7"/>
        <end position="215"/>
    </location>
</feature>
<feature type="domain" description="3-hydroxyacyl-CoA dehydrogenase C-terminal" evidence="5">
    <location>
        <begin position="218"/>
        <end position="313"/>
    </location>
</feature>
<evidence type="ECO:0000256" key="2">
    <source>
        <dbReference type="ARBA" id="ARBA00023002"/>
    </source>
</evidence>
<dbReference type="InterPro" id="IPR006108">
    <property type="entry name" value="3HC_DH_C"/>
</dbReference>
<evidence type="ECO:0000259" key="6">
    <source>
        <dbReference type="Pfam" id="PF02737"/>
    </source>
</evidence>
<evidence type="ECO:0000259" key="5">
    <source>
        <dbReference type="Pfam" id="PF00725"/>
    </source>
</evidence>
<dbReference type="PANTHER" id="PTHR48075">
    <property type="entry name" value="3-HYDROXYACYL-COA DEHYDROGENASE FAMILY PROTEIN"/>
    <property type="match status" value="1"/>
</dbReference>
<name>A0A9W9A2N3_9AGAR</name>
<dbReference type="GO" id="GO:0016616">
    <property type="term" value="F:oxidoreductase activity, acting on the CH-OH group of donors, NAD or NADP as acceptor"/>
    <property type="evidence" value="ECO:0007669"/>
    <property type="project" value="InterPro"/>
</dbReference>
<feature type="site" description="Important for catalytic activity" evidence="3">
    <location>
        <position position="172"/>
    </location>
</feature>
<dbReference type="Pfam" id="PF00725">
    <property type="entry name" value="3HCDH"/>
    <property type="match status" value="1"/>
</dbReference>
<dbReference type="InterPro" id="IPR008927">
    <property type="entry name" value="6-PGluconate_DH-like_C_sf"/>
</dbReference>
<evidence type="ECO:0008006" key="9">
    <source>
        <dbReference type="Google" id="ProtNLM"/>
    </source>
</evidence>
<accession>A0A9W9A2N3</accession>
<gene>
    <name evidence="7" type="ORF">J3R30DRAFT_3526690</name>
</gene>
<dbReference type="EMBL" id="JAOTPV010000022">
    <property type="protein sequence ID" value="KAJ4471566.1"/>
    <property type="molecule type" value="Genomic_DNA"/>
</dbReference>
<proteinExistence type="inferred from homology"/>
<dbReference type="GO" id="GO:0006631">
    <property type="term" value="P:fatty acid metabolic process"/>
    <property type="evidence" value="ECO:0007669"/>
    <property type="project" value="InterPro"/>
</dbReference>
<evidence type="ECO:0000256" key="1">
    <source>
        <dbReference type="ARBA" id="ARBA00009463"/>
    </source>
</evidence>
<dbReference type="AlphaFoldDB" id="A0A9W9A2N3"/>
<dbReference type="Proteomes" id="UP001150266">
    <property type="component" value="Unassembled WGS sequence"/>
</dbReference>
<dbReference type="InterPro" id="IPR013328">
    <property type="entry name" value="6PGD_dom2"/>
</dbReference>
<feature type="binding site" evidence="4">
    <location>
        <position position="113"/>
    </location>
    <ligand>
        <name>NAD(+)</name>
        <dbReference type="ChEBI" id="CHEBI:57540"/>
    </ligand>
</feature>
<keyword evidence="2" id="KW-0560">Oxidoreductase</keyword>
<dbReference type="InterPro" id="IPR036291">
    <property type="entry name" value="NAD(P)-bd_dom_sf"/>
</dbReference>
<comment type="caution">
    <text evidence="7">The sequence shown here is derived from an EMBL/GenBank/DDBJ whole genome shotgun (WGS) entry which is preliminary data.</text>
</comment>
<dbReference type="Gene3D" id="3.40.50.720">
    <property type="entry name" value="NAD(P)-binding Rossmann-like Domain"/>
    <property type="match status" value="1"/>
</dbReference>
<dbReference type="Pfam" id="PF02737">
    <property type="entry name" value="3HCDH_N"/>
    <property type="match status" value="1"/>
</dbReference>
<dbReference type="SUPFAM" id="SSF48179">
    <property type="entry name" value="6-phosphogluconate dehydrogenase C-terminal domain-like"/>
    <property type="match status" value="1"/>
</dbReference>
<comment type="similarity">
    <text evidence="1">Belongs to the 3-hydroxyacyl-CoA dehydrogenase family.</text>
</comment>
<sequence>MALPHTLTVIGAGQMGIGIALVASLRAKIPTVLLYDRDPSQITRGLRFMDKLLAKDVSKGKINVDDAKAAKERIVSLASSSSSSNDEYGWARELGERGSDMVVEAASERLSIKEGIFRALAQNLSKDTVLASNTSSISITKLAGAAVDGLGSSVSRASEEGKSCAGRVVGVHFFNPVPVMKLCEVIPGLQTSEATLERAKAFAAACGKEVSTSKDVPGFVSNALLMPFLNEAIMCLESGTATRDDIDKTLRLGMGHPMGPLQLDFIGLDTCLAIQETLYEGTRDSKYRPSILLGRMVDAGWLGKKSGKGFYEY</sequence>
<dbReference type="OrthoDB" id="5958943at2759"/>
<dbReference type="Gene3D" id="1.10.1040.10">
    <property type="entry name" value="N-(1-d-carboxylethyl)-l-norvaline Dehydrogenase, domain 2"/>
    <property type="match status" value="1"/>
</dbReference>
<evidence type="ECO:0000313" key="7">
    <source>
        <dbReference type="EMBL" id="KAJ4471566.1"/>
    </source>
</evidence>